<evidence type="ECO:0000313" key="2">
    <source>
        <dbReference type="EMBL" id="KAK2947914.1"/>
    </source>
</evidence>
<dbReference type="EMBL" id="JARBJD010000188">
    <property type="protein sequence ID" value="KAK2947914.1"/>
    <property type="molecule type" value="Genomic_DNA"/>
</dbReference>
<dbReference type="Proteomes" id="UP001281761">
    <property type="component" value="Unassembled WGS sequence"/>
</dbReference>
<keyword evidence="1" id="KW-0175">Coiled coil</keyword>
<keyword evidence="3" id="KW-1185">Reference proteome</keyword>
<evidence type="ECO:0000313" key="3">
    <source>
        <dbReference type="Proteomes" id="UP001281761"/>
    </source>
</evidence>
<sequence>MLSVGSILEKKSGFLTGIRGELLRSASDTIHKKEALIIEKDAAIRQKDSAIGTLTQQAEERSTTLRKTEETLRQANETIRIKEEQNKEKDKQLQMKDETIAELTTKLGEFVAMEKRLNDKLSTTHSKVVAVEAQVTEAAKDVKWIGGSVCPRHEITVWDPTHFRKEGRRITRLGVIDSSKLEQSKTSDLISPSWSSVFYLNYGSVHQNGKKIADKNQKPEDNSVVTMELDMNRHTLVLFVDDQRQPHSLANIPQNVRFALFIYHKDRYADILSFDEVSAPNVQLIDTDWFPFFQTDFVIVATVVLLEEVDVLDHLWPTKSTLAG</sequence>
<evidence type="ECO:0000256" key="1">
    <source>
        <dbReference type="SAM" id="Coils"/>
    </source>
</evidence>
<accession>A0ABQ9X7Q3</accession>
<protein>
    <submittedName>
        <fullName evidence="2">Uncharacterized protein</fullName>
    </submittedName>
</protein>
<organism evidence="2 3">
    <name type="scientific">Blattamonas nauphoetae</name>
    <dbReference type="NCBI Taxonomy" id="2049346"/>
    <lineage>
        <taxon>Eukaryota</taxon>
        <taxon>Metamonada</taxon>
        <taxon>Preaxostyla</taxon>
        <taxon>Oxymonadida</taxon>
        <taxon>Blattamonas</taxon>
    </lineage>
</organism>
<comment type="caution">
    <text evidence="2">The sequence shown here is derived from an EMBL/GenBank/DDBJ whole genome shotgun (WGS) entry which is preliminary data.</text>
</comment>
<feature type="coiled-coil region" evidence="1">
    <location>
        <begin position="65"/>
        <end position="92"/>
    </location>
</feature>
<proteinExistence type="predicted"/>
<reference evidence="2 3" key="1">
    <citation type="journal article" date="2022" name="bioRxiv">
        <title>Genomics of Preaxostyla Flagellates Illuminates Evolutionary Transitions and the Path Towards Mitochondrial Loss.</title>
        <authorList>
            <person name="Novak L.V.F."/>
            <person name="Treitli S.C."/>
            <person name="Pyrih J."/>
            <person name="Halakuc P."/>
            <person name="Pipaliya S.V."/>
            <person name="Vacek V."/>
            <person name="Brzon O."/>
            <person name="Soukal P."/>
            <person name="Eme L."/>
            <person name="Dacks J.B."/>
            <person name="Karnkowska A."/>
            <person name="Elias M."/>
            <person name="Hampl V."/>
        </authorList>
    </citation>
    <scope>NUCLEOTIDE SEQUENCE [LARGE SCALE GENOMIC DNA]</scope>
    <source>
        <strain evidence="2">NAU3</strain>
        <tissue evidence="2">Gut</tissue>
    </source>
</reference>
<name>A0ABQ9X7Q3_9EUKA</name>
<gene>
    <name evidence="2" type="ORF">BLNAU_17141</name>
</gene>